<keyword evidence="3" id="KW-0804">Transcription</keyword>
<organism evidence="6 7">
    <name type="scientific">Ideonella alba</name>
    <dbReference type="NCBI Taxonomy" id="2824118"/>
    <lineage>
        <taxon>Bacteria</taxon>
        <taxon>Pseudomonadati</taxon>
        <taxon>Pseudomonadota</taxon>
        <taxon>Betaproteobacteria</taxon>
        <taxon>Burkholderiales</taxon>
        <taxon>Sphaerotilaceae</taxon>
        <taxon>Ideonella</taxon>
    </lineage>
</organism>
<proteinExistence type="predicted"/>
<reference evidence="6 7" key="1">
    <citation type="submission" date="2021-04" db="EMBL/GenBank/DDBJ databases">
        <title>The genome sequence of Ideonella sp. 3Y2.</title>
        <authorList>
            <person name="Liu Y."/>
        </authorList>
    </citation>
    <scope>NUCLEOTIDE SEQUENCE [LARGE SCALE GENOMIC DNA]</scope>
    <source>
        <strain evidence="6 7">3Y2</strain>
    </source>
</reference>
<dbReference type="Gene3D" id="1.10.260.40">
    <property type="entry name" value="lambda repressor-like DNA-binding domains"/>
    <property type="match status" value="1"/>
</dbReference>
<dbReference type="Proteomes" id="UP000676246">
    <property type="component" value="Unassembled WGS sequence"/>
</dbReference>
<dbReference type="CDD" id="cd01392">
    <property type="entry name" value="HTH_LacI"/>
    <property type="match status" value="1"/>
</dbReference>
<sequence length="348" mass="36898">MSSPKPPKKTHSVVPGQTVTLEQVAAHAGVSPSTVSRILNGTAVVSPAKKAAVEAAIQELGFRPNPVARGLAGGRTMSIGVVTQIISSPFYGEALLGIEEQLEQAGYVPLIVSGHWRDVDERKALQTLLARRVDGLIVFAGRLSAADLLQEAAGLPLVVMGRQVQGPQAFSFSFDNRKGARLATEHLLAQGHRRIAFVMGDPVHDDAADRYQGYLDALAAAGLAADPALLTQGDYTEGGGLLAITHLLARGQSFSAVFSCNDQMAIGAAHGLRRHGLRVPDDVSLVGFDDVVLARYAMPPLTTVRQSMLDMGHQAAKAVLDQLAGRPPQVQLPAPELVVRDSTRRLAR</sequence>
<name>A0A940Y9W8_9BURK</name>
<dbReference type="PROSITE" id="PS50932">
    <property type="entry name" value="HTH_LACI_2"/>
    <property type="match status" value="1"/>
</dbReference>
<evidence type="ECO:0000259" key="4">
    <source>
        <dbReference type="PROSITE" id="PS50932"/>
    </source>
</evidence>
<dbReference type="InterPro" id="IPR010982">
    <property type="entry name" value="Lambda_DNA-bd_dom_sf"/>
</dbReference>
<dbReference type="GO" id="GO:0003700">
    <property type="term" value="F:DNA-binding transcription factor activity"/>
    <property type="evidence" value="ECO:0007669"/>
    <property type="project" value="TreeGrafter"/>
</dbReference>
<evidence type="ECO:0000313" key="6">
    <source>
        <dbReference type="EMBL" id="MBQ0930338.1"/>
    </source>
</evidence>
<dbReference type="GO" id="GO:0000976">
    <property type="term" value="F:transcription cis-regulatory region binding"/>
    <property type="evidence" value="ECO:0007669"/>
    <property type="project" value="TreeGrafter"/>
</dbReference>
<dbReference type="Pfam" id="PF00356">
    <property type="entry name" value="LacI"/>
    <property type="match status" value="1"/>
</dbReference>
<keyword evidence="7" id="KW-1185">Reference proteome</keyword>
<dbReference type="SMART" id="SM00354">
    <property type="entry name" value="HTH_LACI"/>
    <property type="match status" value="1"/>
</dbReference>
<evidence type="ECO:0000259" key="5">
    <source>
        <dbReference type="PROSITE" id="PS50943"/>
    </source>
</evidence>
<dbReference type="RefSeq" id="WP_210852946.1">
    <property type="nucleotide sequence ID" value="NZ_JAGQDD010000003.1"/>
</dbReference>
<dbReference type="InterPro" id="IPR000843">
    <property type="entry name" value="HTH_LacI"/>
</dbReference>
<feature type="domain" description="HTH cro/C1-type" evidence="5">
    <location>
        <begin position="20"/>
        <end position="67"/>
    </location>
</feature>
<dbReference type="InterPro" id="IPR028082">
    <property type="entry name" value="Peripla_BP_I"/>
</dbReference>
<dbReference type="SUPFAM" id="SSF47413">
    <property type="entry name" value="lambda repressor-like DNA-binding domains"/>
    <property type="match status" value="1"/>
</dbReference>
<evidence type="ECO:0000256" key="3">
    <source>
        <dbReference type="ARBA" id="ARBA00023163"/>
    </source>
</evidence>
<dbReference type="InterPro" id="IPR046335">
    <property type="entry name" value="LacI/GalR-like_sensor"/>
</dbReference>
<dbReference type="InterPro" id="IPR001387">
    <property type="entry name" value="Cro/C1-type_HTH"/>
</dbReference>
<protein>
    <submittedName>
        <fullName evidence="6">LacI family DNA-binding transcriptional regulator</fullName>
    </submittedName>
</protein>
<feature type="domain" description="HTH lacI-type" evidence="4">
    <location>
        <begin position="19"/>
        <end position="73"/>
    </location>
</feature>
<dbReference type="AlphaFoldDB" id="A0A940Y9W8"/>
<dbReference type="PANTHER" id="PTHR30146">
    <property type="entry name" value="LACI-RELATED TRANSCRIPTIONAL REPRESSOR"/>
    <property type="match status" value="1"/>
</dbReference>
<evidence type="ECO:0000313" key="7">
    <source>
        <dbReference type="Proteomes" id="UP000676246"/>
    </source>
</evidence>
<evidence type="ECO:0000256" key="2">
    <source>
        <dbReference type="ARBA" id="ARBA00023125"/>
    </source>
</evidence>
<dbReference type="Gene3D" id="3.40.50.2300">
    <property type="match status" value="2"/>
</dbReference>
<dbReference type="Pfam" id="PF13377">
    <property type="entry name" value="Peripla_BP_3"/>
    <property type="match status" value="1"/>
</dbReference>
<dbReference type="PANTHER" id="PTHR30146:SF109">
    <property type="entry name" value="HTH-TYPE TRANSCRIPTIONAL REGULATOR GALS"/>
    <property type="match status" value="1"/>
</dbReference>
<keyword evidence="2 6" id="KW-0238">DNA-binding</keyword>
<evidence type="ECO:0000256" key="1">
    <source>
        <dbReference type="ARBA" id="ARBA00023015"/>
    </source>
</evidence>
<gene>
    <name evidence="6" type="ORF">KAK03_07545</name>
</gene>
<keyword evidence="1" id="KW-0805">Transcription regulation</keyword>
<accession>A0A940Y9W8</accession>
<comment type="caution">
    <text evidence="6">The sequence shown here is derived from an EMBL/GenBank/DDBJ whole genome shotgun (WGS) entry which is preliminary data.</text>
</comment>
<dbReference type="PROSITE" id="PS50943">
    <property type="entry name" value="HTH_CROC1"/>
    <property type="match status" value="1"/>
</dbReference>
<dbReference type="EMBL" id="JAGQDD010000003">
    <property type="protein sequence ID" value="MBQ0930338.1"/>
    <property type="molecule type" value="Genomic_DNA"/>
</dbReference>
<dbReference type="SUPFAM" id="SSF53822">
    <property type="entry name" value="Periplasmic binding protein-like I"/>
    <property type="match status" value="1"/>
</dbReference>